<comment type="caution">
    <text evidence="4">The sequence shown here is derived from an EMBL/GenBank/DDBJ whole genome shotgun (WGS) entry which is preliminary data.</text>
</comment>
<feature type="transmembrane region" description="Helical" evidence="2">
    <location>
        <begin position="6"/>
        <end position="26"/>
    </location>
</feature>
<proteinExistence type="predicted"/>
<dbReference type="AlphaFoldDB" id="A0A4D9D1A9"/>
<accession>A0A4D9D1A9</accession>
<dbReference type="SUPFAM" id="SSF53474">
    <property type="entry name" value="alpha/beta-Hydrolases"/>
    <property type="match status" value="1"/>
</dbReference>
<dbReference type="Gene3D" id="3.40.50.1820">
    <property type="entry name" value="alpha/beta hydrolase"/>
    <property type="match status" value="2"/>
</dbReference>
<name>A0A4D9D1A9_9STRA</name>
<dbReference type="OrthoDB" id="2498029at2759"/>
<organism evidence="4 5">
    <name type="scientific">Nannochloropsis salina CCMP1776</name>
    <dbReference type="NCBI Taxonomy" id="1027361"/>
    <lineage>
        <taxon>Eukaryota</taxon>
        <taxon>Sar</taxon>
        <taxon>Stramenopiles</taxon>
        <taxon>Ochrophyta</taxon>
        <taxon>Eustigmatophyceae</taxon>
        <taxon>Eustigmatales</taxon>
        <taxon>Monodopsidaceae</taxon>
        <taxon>Microchloropsis</taxon>
        <taxon>Microchloropsis salina</taxon>
    </lineage>
</organism>
<keyword evidence="2" id="KW-0472">Membrane</keyword>
<dbReference type="EMBL" id="SDOX01000020">
    <property type="protein sequence ID" value="TFJ84147.1"/>
    <property type="molecule type" value="Genomic_DNA"/>
</dbReference>
<dbReference type="InterPro" id="IPR051044">
    <property type="entry name" value="MAG_DAG_Lipase"/>
</dbReference>
<feature type="region of interest" description="Disordered" evidence="1">
    <location>
        <begin position="412"/>
        <end position="455"/>
    </location>
</feature>
<evidence type="ECO:0000313" key="5">
    <source>
        <dbReference type="Proteomes" id="UP000355283"/>
    </source>
</evidence>
<evidence type="ECO:0000259" key="3">
    <source>
        <dbReference type="Pfam" id="PF12146"/>
    </source>
</evidence>
<evidence type="ECO:0000256" key="1">
    <source>
        <dbReference type="SAM" id="MobiDB-lite"/>
    </source>
</evidence>
<protein>
    <recommendedName>
        <fullName evidence="3">Serine aminopeptidase S33 domain-containing protein</fullName>
    </recommendedName>
</protein>
<gene>
    <name evidence="4" type="ORF">NSK_004620</name>
</gene>
<sequence length="455" mass="50995">MVLDTPALLGLVIYAIVISWLSWLLFRMLFPPHASPATLHIKDYGEDRRKIPYVAPCAIPEHIVCKEKYILNSRGMLLHTCEWWPQHVGDKPRALVVQCCGFADSNTFLPMTRSIRLAQQGFAVVGMDPEGHGRSDGLHAYVPSFAAIVEDYWQWFTRDIRSNSAYAGLPTFLLGESMGGNVVVQLLLRDGLEQTNYFQGAIMLAPMLEVSPRMKPPEALVTFLRHLAPFLPTLPVTPTKDLLSKAFRRAEVLAMAQKAPYGYRLKPRLGTALQLLEATELVTQRASEVQHPYLLLQGDSDVVTCPETVKVSKRKRSLRAGDGPCQGCSGFLYCVRETGLARHAQDSCPSLSRSLPFPGRYLQVFHAKSGSREKELKLYEGMWHSLLSGELEENIETVYRDIFAWLDRRLSPEEDEKRPGRGQQGGNSKGILVQDGSRDGEARRRSGRRTGEAMD</sequence>
<dbReference type="Proteomes" id="UP000355283">
    <property type="component" value="Unassembled WGS sequence"/>
</dbReference>
<keyword evidence="2" id="KW-0812">Transmembrane</keyword>
<reference evidence="4 5" key="1">
    <citation type="submission" date="2019-01" db="EMBL/GenBank/DDBJ databases">
        <title>Nuclear Genome Assembly of the Microalgal Biofuel strain Nannochloropsis salina CCMP1776.</title>
        <authorList>
            <person name="Hovde B."/>
        </authorList>
    </citation>
    <scope>NUCLEOTIDE SEQUENCE [LARGE SCALE GENOMIC DNA]</scope>
    <source>
        <strain evidence="4 5">CCMP1776</strain>
    </source>
</reference>
<keyword evidence="5" id="KW-1185">Reference proteome</keyword>
<feature type="compositionally biased region" description="Basic and acidic residues" evidence="1">
    <location>
        <begin position="436"/>
        <end position="455"/>
    </location>
</feature>
<evidence type="ECO:0000256" key="2">
    <source>
        <dbReference type="SAM" id="Phobius"/>
    </source>
</evidence>
<dbReference type="Pfam" id="PF12146">
    <property type="entry name" value="Hydrolase_4"/>
    <property type="match status" value="1"/>
</dbReference>
<evidence type="ECO:0000313" key="4">
    <source>
        <dbReference type="EMBL" id="TFJ84147.1"/>
    </source>
</evidence>
<dbReference type="InterPro" id="IPR029058">
    <property type="entry name" value="AB_hydrolase_fold"/>
</dbReference>
<feature type="domain" description="Serine aminopeptidase S33" evidence="3">
    <location>
        <begin position="91"/>
        <end position="308"/>
    </location>
</feature>
<dbReference type="PANTHER" id="PTHR11614">
    <property type="entry name" value="PHOSPHOLIPASE-RELATED"/>
    <property type="match status" value="1"/>
</dbReference>
<dbReference type="InterPro" id="IPR022742">
    <property type="entry name" value="Hydrolase_4"/>
</dbReference>
<keyword evidence="2" id="KW-1133">Transmembrane helix</keyword>